<protein>
    <submittedName>
        <fullName evidence="2">Uncharacterized protein</fullName>
    </submittedName>
</protein>
<feature type="region of interest" description="Disordered" evidence="1">
    <location>
        <begin position="52"/>
        <end position="91"/>
    </location>
</feature>
<feature type="non-terminal residue" evidence="2">
    <location>
        <position position="1"/>
    </location>
</feature>
<evidence type="ECO:0000313" key="3">
    <source>
        <dbReference type="Proteomes" id="UP000287651"/>
    </source>
</evidence>
<dbReference type="Gene3D" id="1.10.287.1060">
    <property type="entry name" value="ESAT-6-like"/>
    <property type="match status" value="1"/>
</dbReference>
<organism evidence="2 3">
    <name type="scientific">Ensete ventricosum</name>
    <name type="common">Abyssinian banana</name>
    <name type="synonym">Musa ensete</name>
    <dbReference type="NCBI Taxonomy" id="4639"/>
    <lineage>
        <taxon>Eukaryota</taxon>
        <taxon>Viridiplantae</taxon>
        <taxon>Streptophyta</taxon>
        <taxon>Embryophyta</taxon>
        <taxon>Tracheophyta</taxon>
        <taxon>Spermatophyta</taxon>
        <taxon>Magnoliopsida</taxon>
        <taxon>Liliopsida</taxon>
        <taxon>Zingiberales</taxon>
        <taxon>Musaceae</taxon>
        <taxon>Ensete</taxon>
    </lineage>
</organism>
<dbReference type="EMBL" id="AMZH03013792">
    <property type="protein sequence ID" value="RRT48688.1"/>
    <property type="molecule type" value="Genomic_DNA"/>
</dbReference>
<proteinExistence type="predicted"/>
<dbReference type="AlphaFoldDB" id="A0A426YAG7"/>
<reference evidence="2 3" key="1">
    <citation type="journal article" date="2014" name="Agronomy (Basel)">
        <title>A Draft Genome Sequence for Ensete ventricosum, the Drought-Tolerant Tree Against Hunger.</title>
        <authorList>
            <person name="Harrison J."/>
            <person name="Moore K.A."/>
            <person name="Paszkiewicz K."/>
            <person name="Jones T."/>
            <person name="Grant M."/>
            <person name="Ambacheew D."/>
            <person name="Muzemil S."/>
            <person name="Studholme D.J."/>
        </authorList>
    </citation>
    <scope>NUCLEOTIDE SEQUENCE [LARGE SCALE GENOMIC DNA]</scope>
</reference>
<gene>
    <name evidence="2" type="ORF">B296_00020657</name>
</gene>
<sequence length="91" mass="10195">AIQCLKRKRLYKQQVKQLGNFQLRIHDQDELEAELEDLEGAELEGELLKPVTAAPAPPVQNPSVRLPTQPMPQKSTSEDDELAALQSEMAM</sequence>
<dbReference type="Proteomes" id="UP000287651">
    <property type="component" value="Unassembled WGS sequence"/>
</dbReference>
<accession>A0A426YAG7</accession>
<evidence type="ECO:0000256" key="1">
    <source>
        <dbReference type="SAM" id="MobiDB-lite"/>
    </source>
</evidence>
<name>A0A426YAG7_ENSVE</name>
<comment type="caution">
    <text evidence="2">The sequence shown here is derived from an EMBL/GenBank/DDBJ whole genome shotgun (WGS) entry which is preliminary data.</text>
</comment>
<evidence type="ECO:0000313" key="2">
    <source>
        <dbReference type="EMBL" id="RRT48688.1"/>
    </source>
</evidence>